<feature type="region of interest" description="Disordered" evidence="14">
    <location>
        <begin position="707"/>
        <end position="752"/>
    </location>
</feature>
<evidence type="ECO:0000256" key="14">
    <source>
        <dbReference type="SAM" id="MobiDB-lite"/>
    </source>
</evidence>
<keyword evidence="5" id="KW-0677">Repeat</keyword>
<sequence>MEDNDDSEAKLREEIEAELDKISISSLENDEVENASESETESDNSDTDLVELPESVLHCISVIKNKSKTAETLLLQDLEDTDVFSCSYDTVSNSRMHLRTGSPAESKADSEQLMKILSVIEKEEFMRSLTDSARSVSVPETVRLDTSMDEYVLPDDADLSFGYFEVEERCRKSFEAWQDKQKELEKKDRETLEAQSDIEKQKFREDDEKRHCWIKQFEVEKEKLETLQKQDQDKMNDELHQEEKLWKEKYRQHKELIRNLHLQMEEERTRLSELQEKEKARLLKLQYNAAVKIQAKYRAFVTSRKYSPIIREQIENKKRKEREWKEKEAKIRQKEEERRKRIEEGRRIEEERKKKMLEERRRREREYEEKKNILRQKREEQRNKEKMRPREDAHHPTVVTCALKKEGSHTKQLAVTNMSKEKDAIANELANSNSKEYEDVCLVQQSTKRENVHKELLLTESIGVTLKPSQGILTELKTNEKNGKLPKVKINENLPKLKIKENLPKLKMIEKNDNVPKLKMNEKSENLPKKQCSEKLANQEINFENIDQKYELKNSDLKENVNAQCQEQEPKPQTQNEENVEHATMESVGQETQIMSEHTQEMSEEVNNGEQEIITDNQERLAEKIEKTDTTEQDGSVHEANYSSNIPMQKDPLSLLFKNPEPIERNVMREDKEIDFKSGRVEEILIDNVLTCDSVIITSDALVHTEDKTNQQSSVSSKLAPTVEAGSQSANSPLDTEEGDPPKAEIKDVPEQWKQTKAENDGVLAYSVSQAAILSSVEERRLAWMKSFKPWSEIFEQSQLKKIVKRKRLVKCPADTMPPLDTSAILQNGPWKTLQQENHIETINCENLENLCVLLLNNNLLTSIHGLDGCTSIQNLELSHNKITRISGLESLKSLQQLTVDHNQLISTKGLCEAPTVIYLDCSHNHLTDVEGIGPCGLLQIVKLQGNYLREPPSLKNHVLLRELHLDDNSILNAEVLSSCWLPLLQDLSISQNSLTTIVPLFHFVSLEKLDVSNNCLSDLTSVMSWFNACYSLRELCLTGNPVLQETNWRHSILKILPALRILNGDMLNSQSDVHIGEHYHQDLGGFLALCQNQLEEFDLLTKKYITQKGDVLTLHAADKLCHYYKNLMKLSNECRHAHEHEDVNIIKSPESETEKNQPVLSNTNSTLQIKVFHSQTDKYKADFPDNAENLMDAGSGPSPANCEEPVGRGQEQNMTEKNEHSRMHSQSPARASFIEMKMANSPMSNHQSSEHSETSKAAVLIQTQWRSYIARRQINFSAKMHLTTTEVLQNPPINNQTTSNKERRKNIMNIQDQREKAALHIQAVWKGFILRKKLVTALEAIRNEESGEEYEEIDLEDFEYDEDALEKDWAVSDSTGGFPSQTLPLSNQLSWPKNARTLQHAETSLAVPTHPAQAWLCNEKENLFSSEHTQLTGRSENRTLSRTPESNTSKKSLLQSEKEEKISEEWGFKDIATAQQMLKRAQKMKSKKLRKKLEPSVRLALFKKHKNEGRVTKSSKRSQLRRVSYFEGEEEDALSKLTSADEKLEKSKEYTYQWLHTQVGFPETTSSRTLKCNLEKMTPAGKACDGKGRARTAPSSLRAPRSRGQPSWIMEFLSEKFALKSPPSKNSDFYMGTGGALEHVMETLDNESFYGKATAGKCVQAFGPLPRAEHHVRLDRTSPCQDSSVNYGITKVEGQPLHTELNRAMDSCNNLRMSPVKGMPEKGELDELGDKCDSNVSSSKKRRHRTTFTSLQLEELEKVFQKTHYPDVYVREQLALRTELTEARVQVWFQNRRAKWRKRERYGQIQQAKSHFAATYDISVLPRTDSYPQIQNNLWAGNASGGSVVTSCMLPRDASSCMTPYSHSPRTDSSYTGFSNHQNQFGHMPLNNFFTDSLLSGATNGHAFETKPEFERRSSSIAVLRMKAKEHTANISWAM</sequence>
<dbReference type="Gene3D" id="3.80.10.10">
    <property type="entry name" value="Ribonuclease Inhibitor"/>
    <property type="match status" value="2"/>
</dbReference>
<dbReference type="PROSITE" id="PS50096">
    <property type="entry name" value="IQ"/>
    <property type="match status" value="3"/>
</dbReference>
<evidence type="ECO:0000256" key="3">
    <source>
        <dbReference type="ARBA" id="ARBA00022473"/>
    </source>
</evidence>
<dbReference type="Pfam" id="PF00046">
    <property type="entry name" value="Homeodomain"/>
    <property type="match status" value="1"/>
</dbReference>
<gene>
    <name evidence="17" type="ORF">LTLLF_136770</name>
</gene>
<comment type="subcellular location">
    <subcellularLocation>
        <location evidence="1 11 12">Nucleus</location>
    </subcellularLocation>
</comment>
<dbReference type="InterPro" id="IPR000048">
    <property type="entry name" value="IQ_motif_EF-hand-BS"/>
</dbReference>
<accession>A0A8J6GNK9</accession>
<evidence type="ECO:0000256" key="5">
    <source>
        <dbReference type="ARBA" id="ARBA00022737"/>
    </source>
</evidence>
<dbReference type="InterPro" id="IPR017970">
    <property type="entry name" value="Homeobox_CS"/>
</dbReference>
<keyword evidence="3" id="KW-0217">Developmental protein</keyword>
<dbReference type="CDD" id="cd23767">
    <property type="entry name" value="IQCD"/>
    <property type="match status" value="1"/>
</dbReference>
<name>A0A8J6GNK9_MICOH</name>
<dbReference type="Pfam" id="PF03826">
    <property type="entry name" value="OAR"/>
    <property type="match status" value="1"/>
</dbReference>
<dbReference type="SUPFAM" id="SSF46689">
    <property type="entry name" value="Homeodomain-like"/>
    <property type="match status" value="1"/>
</dbReference>
<dbReference type="GO" id="GO:0003677">
    <property type="term" value="F:DNA binding"/>
    <property type="evidence" value="ECO:0007669"/>
    <property type="project" value="UniProtKB-UniRule"/>
</dbReference>
<dbReference type="PROSITE" id="PS50803">
    <property type="entry name" value="OAR"/>
    <property type="match status" value="1"/>
</dbReference>
<evidence type="ECO:0000313" key="17">
    <source>
        <dbReference type="EMBL" id="KAH0514122.1"/>
    </source>
</evidence>
<dbReference type="InterPro" id="IPR009057">
    <property type="entry name" value="Homeodomain-like_sf"/>
</dbReference>
<keyword evidence="7 11" id="KW-0238">DNA-binding</keyword>
<dbReference type="PANTHER" id="PTHR46652">
    <property type="entry name" value="LEUCINE-RICH REPEAT AND IQ DOMAIN-CONTAINING PROTEIN 1-RELATED"/>
    <property type="match status" value="1"/>
</dbReference>
<feature type="coiled-coil region" evidence="13">
    <location>
        <begin position="214"/>
        <end position="277"/>
    </location>
</feature>
<dbReference type="SMART" id="SM00015">
    <property type="entry name" value="IQ"/>
    <property type="match status" value="3"/>
</dbReference>
<evidence type="ECO:0000256" key="7">
    <source>
        <dbReference type="ARBA" id="ARBA00023125"/>
    </source>
</evidence>
<feature type="domain" description="OAR" evidence="16">
    <location>
        <begin position="1916"/>
        <end position="1929"/>
    </location>
</feature>
<keyword evidence="4" id="KW-0433">Leucine-rich repeat</keyword>
<comment type="caution">
    <text evidence="17">The sequence shown here is derived from an EMBL/GenBank/DDBJ whole genome shotgun (WGS) entry which is preliminary data.</text>
</comment>
<keyword evidence="10 11" id="KW-0539">Nucleus</keyword>
<feature type="compositionally biased region" description="Acidic residues" evidence="14">
    <location>
        <begin position="28"/>
        <end position="49"/>
    </location>
</feature>
<dbReference type="InterPro" id="IPR001356">
    <property type="entry name" value="HD"/>
</dbReference>
<dbReference type="GO" id="GO:0005634">
    <property type="term" value="C:nucleus"/>
    <property type="evidence" value="ECO:0007669"/>
    <property type="project" value="UniProtKB-SubCell"/>
</dbReference>
<feature type="compositionally biased region" description="Polar residues" evidence="14">
    <location>
        <begin position="1428"/>
        <end position="1448"/>
    </location>
</feature>
<feature type="region of interest" description="Disordered" evidence="14">
    <location>
        <begin position="563"/>
        <end position="582"/>
    </location>
</feature>
<evidence type="ECO:0000256" key="10">
    <source>
        <dbReference type="ARBA" id="ARBA00023242"/>
    </source>
</evidence>
<evidence type="ECO:0000256" key="2">
    <source>
        <dbReference type="ARBA" id="ARBA00005733"/>
    </source>
</evidence>
<organism evidence="17 18">
    <name type="scientific">Microtus ochrogaster</name>
    <name type="common">Prairie vole</name>
    <dbReference type="NCBI Taxonomy" id="79684"/>
    <lineage>
        <taxon>Eukaryota</taxon>
        <taxon>Metazoa</taxon>
        <taxon>Chordata</taxon>
        <taxon>Craniata</taxon>
        <taxon>Vertebrata</taxon>
        <taxon>Euteleostomi</taxon>
        <taxon>Mammalia</taxon>
        <taxon>Eutheria</taxon>
        <taxon>Euarchontoglires</taxon>
        <taxon>Glires</taxon>
        <taxon>Rodentia</taxon>
        <taxon>Myomorpha</taxon>
        <taxon>Muroidea</taxon>
        <taxon>Cricetidae</taxon>
        <taxon>Arvicolinae</taxon>
        <taxon>Microtus</taxon>
    </lineage>
</organism>
<keyword evidence="6" id="KW-0805">Transcription regulation</keyword>
<evidence type="ECO:0000256" key="4">
    <source>
        <dbReference type="ARBA" id="ARBA00022614"/>
    </source>
</evidence>
<feature type="region of interest" description="Disordered" evidence="14">
    <location>
        <begin position="1185"/>
        <end position="1229"/>
    </location>
</feature>
<dbReference type="GO" id="GO:0000981">
    <property type="term" value="F:DNA-binding transcription factor activity, RNA polymerase II-specific"/>
    <property type="evidence" value="ECO:0007669"/>
    <property type="project" value="InterPro"/>
</dbReference>
<keyword evidence="13" id="KW-0175">Coiled coil</keyword>
<dbReference type="PANTHER" id="PTHR46652:SF7">
    <property type="entry name" value="LEUCINE-RICH REPEAT AND IQ DOMAIN-CONTAINING PROTEIN 1"/>
    <property type="match status" value="1"/>
</dbReference>
<dbReference type="InterPro" id="IPR001611">
    <property type="entry name" value="Leu-rich_rpt"/>
</dbReference>
<evidence type="ECO:0000259" key="15">
    <source>
        <dbReference type="PROSITE" id="PS50071"/>
    </source>
</evidence>
<comment type="similarity">
    <text evidence="2">Belongs to the paired homeobox family.</text>
</comment>
<feature type="compositionally biased region" description="Polar residues" evidence="14">
    <location>
        <begin position="563"/>
        <end position="577"/>
    </location>
</feature>
<dbReference type="InterPro" id="IPR050836">
    <property type="entry name" value="SDS22/Internalin_LRR"/>
</dbReference>
<dbReference type="InterPro" id="IPR003654">
    <property type="entry name" value="OAR_dom"/>
</dbReference>
<feature type="compositionally biased region" description="Basic and acidic residues" evidence="14">
    <location>
        <begin position="740"/>
        <end position="752"/>
    </location>
</feature>
<feature type="domain" description="Homeobox" evidence="15">
    <location>
        <begin position="1740"/>
        <end position="1800"/>
    </location>
</feature>
<proteinExistence type="inferred from homology"/>
<feature type="region of interest" description="Disordered" evidence="14">
    <location>
        <begin position="1582"/>
        <end position="1603"/>
    </location>
</feature>
<feature type="compositionally biased region" description="Polar residues" evidence="14">
    <location>
        <begin position="710"/>
        <end position="734"/>
    </location>
</feature>
<evidence type="ECO:0000256" key="12">
    <source>
        <dbReference type="RuleBase" id="RU000682"/>
    </source>
</evidence>
<feature type="DNA-binding region" description="Homeobox" evidence="11">
    <location>
        <begin position="1742"/>
        <end position="1801"/>
    </location>
</feature>
<dbReference type="PROSITE" id="PS51450">
    <property type="entry name" value="LRR"/>
    <property type="match status" value="3"/>
</dbReference>
<dbReference type="FunFam" id="3.80.10.10:FF:001142">
    <property type="entry name" value="Leucine-rich repeats and IQ motif containing 1"/>
    <property type="match status" value="1"/>
</dbReference>
<evidence type="ECO:0000256" key="11">
    <source>
        <dbReference type="PROSITE-ProRule" id="PRU00108"/>
    </source>
</evidence>
<feature type="region of interest" description="Disordered" evidence="14">
    <location>
        <begin position="1428"/>
        <end position="1457"/>
    </location>
</feature>
<dbReference type="SUPFAM" id="SSF52058">
    <property type="entry name" value="L domain-like"/>
    <property type="match status" value="1"/>
</dbReference>
<evidence type="ECO:0000256" key="13">
    <source>
        <dbReference type="SAM" id="Coils"/>
    </source>
</evidence>
<reference evidence="17" key="1">
    <citation type="submission" date="2020-03" db="EMBL/GenBank/DDBJ databases">
        <title>Studies in the Genomics of Life Span.</title>
        <authorList>
            <person name="Glass D."/>
        </authorList>
    </citation>
    <scope>NUCLEOTIDE SEQUENCE</scope>
    <source>
        <strain evidence="17">LTLLF</strain>
        <tissue evidence="17">Muscle</tissue>
    </source>
</reference>
<dbReference type="PROSITE" id="PS00027">
    <property type="entry name" value="HOMEOBOX_1"/>
    <property type="match status" value="1"/>
</dbReference>
<evidence type="ECO:0000313" key="18">
    <source>
        <dbReference type="Proteomes" id="UP000710432"/>
    </source>
</evidence>
<evidence type="ECO:0000259" key="16">
    <source>
        <dbReference type="PROSITE" id="PS50803"/>
    </source>
</evidence>
<evidence type="ECO:0000256" key="9">
    <source>
        <dbReference type="ARBA" id="ARBA00023163"/>
    </source>
</evidence>
<feature type="region of interest" description="Disordered" evidence="14">
    <location>
        <begin position="356"/>
        <end position="394"/>
    </location>
</feature>
<feature type="region of interest" description="Disordered" evidence="14">
    <location>
        <begin position="22"/>
        <end position="49"/>
    </location>
</feature>
<dbReference type="SMART" id="SM00389">
    <property type="entry name" value="HOX"/>
    <property type="match status" value="1"/>
</dbReference>
<dbReference type="Proteomes" id="UP000710432">
    <property type="component" value="Unassembled WGS sequence"/>
</dbReference>
<dbReference type="SMART" id="SM00365">
    <property type="entry name" value="LRR_SD22"/>
    <property type="match status" value="3"/>
</dbReference>
<evidence type="ECO:0000256" key="6">
    <source>
        <dbReference type="ARBA" id="ARBA00023015"/>
    </source>
</evidence>
<dbReference type="FunFam" id="1.10.10.60:FF:000093">
    <property type="entry name" value="ALX homeobox protein 1"/>
    <property type="match status" value="1"/>
</dbReference>
<keyword evidence="9" id="KW-0804">Transcription</keyword>
<evidence type="ECO:0000256" key="8">
    <source>
        <dbReference type="ARBA" id="ARBA00023155"/>
    </source>
</evidence>
<keyword evidence="8 11" id="KW-0371">Homeobox</keyword>
<evidence type="ECO:0000256" key="1">
    <source>
        <dbReference type="ARBA" id="ARBA00004123"/>
    </source>
</evidence>
<dbReference type="Gene3D" id="1.10.10.60">
    <property type="entry name" value="Homeodomain-like"/>
    <property type="match status" value="1"/>
</dbReference>
<feature type="region of interest" description="Disordered" evidence="14">
    <location>
        <begin position="317"/>
        <end position="342"/>
    </location>
</feature>
<dbReference type="CDD" id="cd00086">
    <property type="entry name" value="homeodomain"/>
    <property type="match status" value="1"/>
</dbReference>
<dbReference type="Pfam" id="PF00612">
    <property type="entry name" value="IQ"/>
    <property type="match status" value="3"/>
</dbReference>
<protein>
    <submittedName>
        <fullName evidence="17">Leucine-rich repeat and IQ domain-containing protein 1</fullName>
    </submittedName>
</protein>
<dbReference type="EMBL" id="JAATJU010021276">
    <property type="protein sequence ID" value="KAH0514122.1"/>
    <property type="molecule type" value="Genomic_DNA"/>
</dbReference>
<dbReference type="Gene3D" id="1.20.5.190">
    <property type="match status" value="1"/>
</dbReference>
<dbReference type="PROSITE" id="PS50071">
    <property type="entry name" value="HOMEOBOX_2"/>
    <property type="match status" value="1"/>
</dbReference>
<dbReference type="InterPro" id="IPR032675">
    <property type="entry name" value="LRR_dom_sf"/>
</dbReference>